<accession>G0P579</accession>
<sequence>MESSTQIGYRRKTGTMTTFLYHLTTGPVKIRKIWLSNVTIFHLLESKETTEVCVLHDIDRKNRMFSGRAWSISTGFSTPVLDVAYRLKYRMRVHFSPDRTACGFESVNHPNWRVYEGRLDSEIETVKVRKQCVPKDKVANKFGLQMTGILDMSCNYHEDGQIFNF</sequence>
<evidence type="ECO:0000313" key="1">
    <source>
        <dbReference type="EMBL" id="EGT45355.1"/>
    </source>
</evidence>
<protein>
    <submittedName>
        <fullName evidence="1">Uncharacterized protein</fullName>
    </submittedName>
</protein>
<name>G0P579_CAEBE</name>
<reference evidence="2" key="1">
    <citation type="submission" date="2011-07" db="EMBL/GenBank/DDBJ databases">
        <authorList>
            <consortium name="Caenorhabditis brenneri Sequencing and Analysis Consortium"/>
            <person name="Wilson R.K."/>
        </authorList>
    </citation>
    <scope>NUCLEOTIDE SEQUENCE [LARGE SCALE GENOMIC DNA]</scope>
    <source>
        <strain evidence="2">PB2801</strain>
    </source>
</reference>
<organism evidence="2">
    <name type="scientific">Caenorhabditis brenneri</name>
    <name type="common">Nematode worm</name>
    <dbReference type="NCBI Taxonomy" id="135651"/>
    <lineage>
        <taxon>Eukaryota</taxon>
        <taxon>Metazoa</taxon>
        <taxon>Ecdysozoa</taxon>
        <taxon>Nematoda</taxon>
        <taxon>Chromadorea</taxon>
        <taxon>Rhabditida</taxon>
        <taxon>Rhabditina</taxon>
        <taxon>Rhabditomorpha</taxon>
        <taxon>Rhabditoidea</taxon>
        <taxon>Rhabditidae</taxon>
        <taxon>Peloderinae</taxon>
        <taxon>Caenorhabditis</taxon>
    </lineage>
</organism>
<evidence type="ECO:0000313" key="2">
    <source>
        <dbReference type="Proteomes" id="UP000008068"/>
    </source>
</evidence>
<dbReference type="HOGENOM" id="CLU_1612265_0_0_1"/>
<dbReference type="EMBL" id="GL380076">
    <property type="protein sequence ID" value="EGT45355.1"/>
    <property type="molecule type" value="Genomic_DNA"/>
</dbReference>
<proteinExistence type="predicted"/>
<gene>
    <name evidence="1" type="ORF">CAEBREN_17047</name>
</gene>
<dbReference type="InParanoid" id="G0P579"/>
<keyword evidence="2" id="KW-1185">Reference proteome</keyword>
<dbReference type="AlphaFoldDB" id="G0P579"/>
<dbReference type="Proteomes" id="UP000008068">
    <property type="component" value="Unassembled WGS sequence"/>
</dbReference>